<keyword evidence="3" id="KW-1185">Reference proteome</keyword>
<dbReference type="GO" id="GO:0003677">
    <property type="term" value="F:DNA binding"/>
    <property type="evidence" value="ECO:0007669"/>
    <property type="project" value="InterPro"/>
</dbReference>
<dbReference type="CDD" id="cd00093">
    <property type="entry name" value="HTH_XRE"/>
    <property type="match status" value="1"/>
</dbReference>
<evidence type="ECO:0000313" key="3">
    <source>
        <dbReference type="Proteomes" id="UP000481852"/>
    </source>
</evidence>
<feature type="domain" description="HTH cro/C1-type" evidence="1">
    <location>
        <begin position="14"/>
        <end position="61"/>
    </location>
</feature>
<sequence length="116" mass="13049">MIVIVCQASEEMLLDLSQSDVAKALHVTRGFISNVENGRVNMAMRLMVYYARPMHVSLDEIVGLTDKQYLSTALDHEIMEEVSQLSLEEKHKLLTQLRTDKKNKEAKGEAVTGVDT</sequence>
<dbReference type="InterPro" id="IPR010982">
    <property type="entry name" value="Lambda_DNA-bd_dom_sf"/>
</dbReference>
<organism evidence="2 3">
    <name type="scientific">Porcincola intestinalis</name>
    <dbReference type="NCBI Taxonomy" id="2606632"/>
    <lineage>
        <taxon>Bacteria</taxon>
        <taxon>Bacillati</taxon>
        <taxon>Bacillota</taxon>
        <taxon>Clostridia</taxon>
        <taxon>Lachnospirales</taxon>
        <taxon>Lachnospiraceae</taxon>
        <taxon>Porcincola</taxon>
    </lineage>
</organism>
<comment type="caution">
    <text evidence="2">The sequence shown here is derived from an EMBL/GenBank/DDBJ whole genome shotgun (WGS) entry which is preliminary data.</text>
</comment>
<evidence type="ECO:0000313" key="2">
    <source>
        <dbReference type="EMBL" id="MSS13904.1"/>
    </source>
</evidence>
<dbReference type="AlphaFoldDB" id="A0A6L5X4X2"/>
<dbReference type="SUPFAM" id="SSF47413">
    <property type="entry name" value="lambda repressor-like DNA-binding domains"/>
    <property type="match status" value="1"/>
</dbReference>
<reference evidence="2 3" key="1">
    <citation type="submission" date="2019-08" db="EMBL/GenBank/DDBJ databases">
        <title>In-depth cultivation of the pig gut microbiome towards novel bacterial diversity and tailored functional studies.</title>
        <authorList>
            <person name="Wylensek D."/>
            <person name="Hitch T.C.A."/>
            <person name="Clavel T."/>
        </authorList>
    </citation>
    <scope>NUCLEOTIDE SEQUENCE [LARGE SCALE GENOMIC DNA]</scope>
    <source>
        <strain evidence="2 3">Oil+RF-744-WCA-WT-11</strain>
    </source>
</reference>
<dbReference type="InterPro" id="IPR001387">
    <property type="entry name" value="Cro/C1-type_HTH"/>
</dbReference>
<evidence type="ECO:0000259" key="1">
    <source>
        <dbReference type="PROSITE" id="PS50943"/>
    </source>
</evidence>
<name>A0A6L5X4X2_9FIRM</name>
<dbReference type="PROSITE" id="PS50943">
    <property type="entry name" value="HTH_CROC1"/>
    <property type="match status" value="1"/>
</dbReference>
<dbReference type="Gene3D" id="1.10.260.40">
    <property type="entry name" value="lambda repressor-like DNA-binding domains"/>
    <property type="match status" value="1"/>
</dbReference>
<protein>
    <submittedName>
        <fullName evidence="2">Helix-turn-helix transcriptional regulator</fullName>
    </submittedName>
</protein>
<dbReference type="EMBL" id="VULZ01000002">
    <property type="protein sequence ID" value="MSS13904.1"/>
    <property type="molecule type" value="Genomic_DNA"/>
</dbReference>
<accession>A0A6L5X4X2</accession>
<gene>
    <name evidence="2" type="ORF">FYJ35_02405</name>
</gene>
<dbReference type="Pfam" id="PF01381">
    <property type="entry name" value="HTH_3"/>
    <property type="match status" value="1"/>
</dbReference>
<dbReference type="SMART" id="SM00530">
    <property type="entry name" value="HTH_XRE"/>
    <property type="match status" value="1"/>
</dbReference>
<proteinExistence type="predicted"/>
<dbReference type="Proteomes" id="UP000481852">
    <property type="component" value="Unassembled WGS sequence"/>
</dbReference>